<reference evidence="1 2" key="1">
    <citation type="submission" date="2024-10" db="EMBL/GenBank/DDBJ databases">
        <title>The Natural Products Discovery Center: Release of the First 8490 Sequenced Strains for Exploring Actinobacteria Biosynthetic Diversity.</title>
        <authorList>
            <person name="Kalkreuter E."/>
            <person name="Kautsar S.A."/>
            <person name="Yang D."/>
            <person name="Bader C.D."/>
            <person name="Teijaro C.N."/>
            <person name="Fluegel L."/>
            <person name="Davis C.M."/>
            <person name="Simpson J.R."/>
            <person name="Lauterbach L."/>
            <person name="Steele A.D."/>
            <person name="Gui C."/>
            <person name="Meng S."/>
            <person name="Li G."/>
            <person name="Viehrig K."/>
            <person name="Ye F."/>
            <person name="Su P."/>
            <person name="Kiefer A.F."/>
            <person name="Nichols A."/>
            <person name="Cepeda A.J."/>
            <person name="Yan W."/>
            <person name="Fan B."/>
            <person name="Jiang Y."/>
            <person name="Adhikari A."/>
            <person name="Zheng C.-J."/>
            <person name="Schuster L."/>
            <person name="Cowan T.M."/>
            <person name="Smanski M.J."/>
            <person name="Chevrette M.G."/>
            <person name="De Carvalho L.P.S."/>
            <person name="Shen B."/>
        </authorList>
    </citation>
    <scope>NUCLEOTIDE SEQUENCE [LARGE SCALE GENOMIC DNA]</scope>
    <source>
        <strain evidence="1 2">NPDC021253</strain>
    </source>
</reference>
<protein>
    <submittedName>
        <fullName evidence="1">Uncharacterized protein</fullName>
    </submittedName>
</protein>
<sequence>MGLHESGERSENRAAYEIIAAHVLDPAGLCRVCQVPGPCRPANAAANRLVELGLPVCPAAVPESRLAALRRWRAWARPCIPTGRENWLES</sequence>
<keyword evidence="2" id="KW-1185">Reference proteome</keyword>
<evidence type="ECO:0000313" key="2">
    <source>
        <dbReference type="Proteomes" id="UP001611075"/>
    </source>
</evidence>
<evidence type="ECO:0000313" key="1">
    <source>
        <dbReference type="EMBL" id="MFI0792050.1"/>
    </source>
</evidence>
<comment type="caution">
    <text evidence="1">The sequence shown here is derived from an EMBL/GenBank/DDBJ whole genome shotgun (WGS) entry which is preliminary data.</text>
</comment>
<dbReference type="EMBL" id="JBIRPU010000002">
    <property type="protein sequence ID" value="MFI0792050.1"/>
    <property type="molecule type" value="Genomic_DNA"/>
</dbReference>
<organism evidence="1 2">
    <name type="scientific">Micromonospora rubida</name>
    <dbReference type="NCBI Taxonomy" id="2697657"/>
    <lineage>
        <taxon>Bacteria</taxon>
        <taxon>Bacillati</taxon>
        <taxon>Actinomycetota</taxon>
        <taxon>Actinomycetes</taxon>
        <taxon>Micromonosporales</taxon>
        <taxon>Micromonosporaceae</taxon>
        <taxon>Micromonospora</taxon>
    </lineage>
</organism>
<dbReference type="Proteomes" id="UP001611075">
    <property type="component" value="Unassembled WGS sequence"/>
</dbReference>
<gene>
    <name evidence="1" type="ORF">ACH4OY_05010</name>
</gene>
<accession>A0ABW7SEF8</accession>
<proteinExistence type="predicted"/>
<dbReference type="RefSeq" id="WP_396676687.1">
    <property type="nucleotide sequence ID" value="NZ_JBIRPU010000002.1"/>
</dbReference>
<name>A0ABW7SEF8_9ACTN</name>